<feature type="region of interest" description="Disordered" evidence="14">
    <location>
        <begin position="1603"/>
        <end position="1625"/>
    </location>
</feature>
<feature type="region of interest" description="Disordered" evidence="14">
    <location>
        <begin position="1540"/>
        <end position="1579"/>
    </location>
</feature>
<dbReference type="GO" id="GO:0048573">
    <property type="term" value="P:photoperiodism, flowering"/>
    <property type="evidence" value="ECO:0007669"/>
    <property type="project" value="EnsemblPlants"/>
</dbReference>
<dbReference type="CDD" id="cd15489">
    <property type="entry name" value="PHD_SF"/>
    <property type="match status" value="1"/>
</dbReference>
<dbReference type="GO" id="GO:0040029">
    <property type="term" value="P:epigenetic regulation of gene expression"/>
    <property type="evidence" value="ECO:0007669"/>
    <property type="project" value="EnsemblPlants"/>
</dbReference>
<name>A0A2C9UHD5_MANES</name>
<dbReference type="Pfam" id="PF00628">
    <property type="entry name" value="PHD"/>
    <property type="match status" value="2"/>
</dbReference>
<dbReference type="InterPro" id="IPR011011">
    <property type="entry name" value="Znf_FYVE_PHD"/>
</dbReference>
<keyword evidence="7" id="KW-0805">Transcription regulation</keyword>
<keyword evidence="5 13" id="KW-0863">Zinc-finger</keyword>
<keyword evidence="19" id="KW-1185">Reference proteome</keyword>
<dbReference type="InterPro" id="IPR001739">
    <property type="entry name" value="Methyl_CpG_DNA-bd"/>
</dbReference>
<feature type="domain" description="PHD-type" evidence="16">
    <location>
        <begin position="88"/>
        <end position="139"/>
    </location>
</feature>
<dbReference type="PROSITE" id="PS51543">
    <property type="entry name" value="FYRC"/>
    <property type="match status" value="1"/>
</dbReference>
<proteinExistence type="inferred from homology"/>
<dbReference type="GO" id="GO:0000812">
    <property type="term" value="C:Swr1 complex"/>
    <property type="evidence" value="ECO:0000318"/>
    <property type="project" value="GO_Central"/>
</dbReference>
<evidence type="ECO:0000259" key="15">
    <source>
        <dbReference type="PROSITE" id="PS50014"/>
    </source>
</evidence>
<feature type="domain" description="Bromo" evidence="15">
    <location>
        <begin position="1199"/>
        <end position="1247"/>
    </location>
</feature>
<evidence type="ECO:0000256" key="12">
    <source>
        <dbReference type="PROSITE-ProRule" id="PRU00035"/>
    </source>
</evidence>
<keyword evidence="9" id="KW-0238">DNA-binding</keyword>
<dbReference type="InterPro" id="IPR016177">
    <property type="entry name" value="DNA-bd_dom_sf"/>
</dbReference>
<dbReference type="CDD" id="cd04369">
    <property type="entry name" value="Bromodomain"/>
    <property type="match status" value="1"/>
</dbReference>
<dbReference type="SUPFAM" id="SSF47370">
    <property type="entry name" value="Bromodomain"/>
    <property type="match status" value="1"/>
</dbReference>
<dbReference type="CDD" id="cd15519">
    <property type="entry name" value="PHD1_Lid2p_like"/>
    <property type="match status" value="1"/>
</dbReference>
<dbReference type="SUPFAM" id="SSF57903">
    <property type="entry name" value="FYVE/PHD zinc finger"/>
    <property type="match status" value="2"/>
</dbReference>
<dbReference type="Gene3D" id="1.20.920.10">
    <property type="entry name" value="Bromodomain-like"/>
    <property type="match status" value="1"/>
</dbReference>
<dbReference type="OrthoDB" id="1903104at2759"/>
<feature type="compositionally biased region" description="Polar residues" evidence="14">
    <location>
        <begin position="1"/>
        <end position="13"/>
    </location>
</feature>
<dbReference type="Pfam" id="PF05964">
    <property type="entry name" value="FYRN"/>
    <property type="match status" value="1"/>
</dbReference>
<evidence type="ECO:0000256" key="2">
    <source>
        <dbReference type="ARBA" id="ARBA00007444"/>
    </source>
</evidence>
<comment type="similarity">
    <text evidence="2">Belongs to the WAL family.</text>
</comment>
<dbReference type="InterPro" id="IPR028942">
    <property type="entry name" value="WHIM1_dom"/>
</dbReference>
<evidence type="ECO:0000256" key="1">
    <source>
        <dbReference type="ARBA" id="ARBA00004123"/>
    </source>
</evidence>
<feature type="region of interest" description="Disordered" evidence="14">
    <location>
        <begin position="337"/>
        <end position="366"/>
    </location>
</feature>
<feature type="compositionally biased region" description="Basic and acidic residues" evidence="14">
    <location>
        <begin position="1549"/>
        <end position="1559"/>
    </location>
</feature>
<evidence type="ECO:0000256" key="10">
    <source>
        <dbReference type="ARBA" id="ARBA00023163"/>
    </source>
</evidence>
<dbReference type="InterPro" id="IPR019786">
    <property type="entry name" value="Zinc_finger_PHD-type_CS"/>
</dbReference>
<evidence type="ECO:0000256" key="11">
    <source>
        <dbReference type="ARBA" id="ARBA00023242"/>
    </source>
</evidence>
<dbReference type="InterPro" id="IPR019787">
    <property type="entry name" value="Znf_PHD-finger"/>
</dbReference>
<evidence type="ECO:0000259" key="16">
    <source>
        <dbReference type="PROSITE" id="PS50016"/>
    </source>
</evidence>
<evidence type="ECO:0000256" key="6">
    <source>
        <dbReference type="ARBA" id="ARBA00022833"/>
    </source>
</evidence>
<dbReference type="Proteomes" id="UP000091857">
    <property type="component" value="Chromosome 15"/>
</dbReference>
<dbReference type="GO" id="GO:0004402">
    <property type="term" value="F:histone acetyltransferase activity"/>
    <property type="evidence" value="ECO:0000318"/>
    <property type="project" value="GO_Central"/>
</dbReference>
<dbReference type="InterPro" id="IPR001487">
    <property type="entry name" value="Bromodomain"/>
</dbReference>
<dbReference type="GO" id="GO:0003677">
    <property type="term" value="F:DNA binding"/>
    <property type="evidence" value="ECO:0007669"/>
    <property type="project" value="UniProtKB-KW"/>
</dbReference>
<dbReference type="GO" id="GO:0010223">
    <property type="term" value="P:secondary shoot formation"/>
    <property type="evidence" value="ECO:0007669"/>
    <property type="project" value="EnsemblPlants"/>
</dbReference>
<dbReference type="PROSITE" id="PS50014">
    <property type="entry name" value="BROMODOMAIN_2"/>
    <property type="match status" value="1"/>
</dbReference>
<evidence type="ECO:0000256" key="3">
    <source>
        <dbReference type="ARBA" id="ARBA00022679"/>
    </source>
</evidence>
<reference evidence="19" key="1">
    <citation type="journal article" date="2016" name="Nat. Biotechnol.">
        <title>Sequencing wild and cultivated cassava and related species reveals extensive interspecific hybridization and genetic diversity.</title>
        <authorList>
            <person name="Bredeson J.V."/>
            <person name="Lyons J.B."/>
            <person name="Prochnik S.E."/>
            <person name="Wu G.A."/>
            <person name="Ha C.M."/>
            <person name="Edsinger-Gonzales E."/>
            <person name="Grimwood J."/>
            <person name="Schmutz J."/>
            <person name="Rabbi I.Y."/>
            <person name="Egesi C."/>
            <person name="Nauluvula P."/>
            <person name="Lebot V."/>
            <person name="Ndunguru J."/>
            <person name="Mkamilo G."/>
            <person name="Bart R.S."/>
            <person name="Setter T.L."/>
            <person name="Gleadow R.M."/>
            <person name="Kulakow P."/>
            <person name="Ferguson M.E."/>
            <person name="Rounsley S."/>
            <person name="Rokhsar D.S."/>
        </authorList>
    </citation>
    <scope>NUCLEOTIDE SEQUENCE [LARGE SCALE GENOMIC DNA]</scope>
    <source>
        <strain evidence="19">cv. AM560-2</strain>
    </source>
</reference>
<comment type="subcellular location">
    <subcellularLocation>
        <location evidence="1">Nucleus</location>
    </subcellularLocation>
</comment>
<feature type="compositionally biased region" description="Low complexity" evidence="14">
    <location>
        <begin position="22"/>
        <end position="33"/>
    </location>
</feature>
<dbReference type="Pfam" id="PF15612">
    <property type="entry name" value="WHIM1"/>
    <property type="match status" value="1"/>
</dbReference>
<dbReference type="PANTHER" id="PTHR47162:SF8">
    <property type="entry name" value="METHYL-CPG-BINDING DOMAIN-CONTAINING PROTEIN 9"/>
    <property type="match status" value="1"/>
</dbReference>
<feature type="domain" description="PHD-type" evidence="16">
    <location>
        <begin position="1306"/>
        <end position="1356"/>
    </location>
</feature>
<dbReference type="GO" id="GO:0006355">
    <property type="term" value="P:regulation of DNA-templated transcription"/>
    <property type="evidence" value="ECO:0000318"/>
    <property type="project" value="GO_Central"/>
</dbReference>
<feature type="domain" description="MBD" evidence="17">
    <location>
        <begin position="280"/>
        <end position="347"/>
    </location>
</feature>
<gene>
    <name evidence="18" type="ORF">MANES_15G182800v8</name>
</gene>
<evidence type="ECO:0000313" key="19">
    <source>
        <dbReference type="Proteomes" id="UP000091857"/>
    </source>
</evidence>
<dbReference type="PROSITE" id="PS50982">
    <property type="entry name" value="MBD"/>
    <property type="match status" value="1"/>
</dbReference>
<feature type="compositionally biased region" description="Polar residues" evidence="14">
    <location>
        <begin position="2224"/>
        <end position="2240"/>
    </location>
</feature>
<dbReference type="STRING" id="3983.A0A2C9UHD5"/>
<accession>A0A2C9UHD5</accession>
<dbReference type="Pfam" id="PF05965">
    <property type="entry name" value="FYRC"/>
    <property type="match status" value="1"/>
</dbReference>
<evidence type="ECO:0008006" key="20">
    <source>
        <dbReference type="Google" id="ProtNLM"/>
    </source>
</evidence>
<keyword evidence="6" id="KW-0862">Zinc</keyword>
<evidence type="ECO:0000256" key="13">
    <source>
        <dbReference type="PROSITE-ProRule" id="PRU00146"/>
    </source>
</evidence>
<dbReference type="InterPro" id="IPR036427">
    <property type="entry name" value="Bromodomain-like_sf"/>
</dbReference>
<organism evidence="18 19">
    <name type="scientific">Manihot esculenta</name>
    <name type="common">Cassava</name>
    <name type="synonym">Jatropha manihot</name>
    <dbReference type="NCBI Taxonomy" id="3983"/>
    <lineage>
        <taxon>Eukaryota</taxon>
        <taxon>Viridiplantae</taxon>
        <taxon>Streptophyta</taxon>
        <taxon>Embryophyta</taxon>
        <taxon>Tracheophyta</taxon>
        <taxon>Spermatophyta</taxon>
        <taxon>Magnoliopsida</taxon>
        <taxon>eudicotyledons</taxon>
        <taxon>Gunneridae</taxon>
        <taxon>Pentapetalae</taxon>
        <taxon>rosids</taxon>
        <taxon>fabids</taxon>
        <taxon>Malpighiales</taxon>
        <taxon>Euphorbiaceae</taxon>
        <taxon>Crotonoideae</taxon>
        <taxon>Manihoteae</taxon>
        <taxon>Manihot</taxon>
    </lineage>
</organism>
<feature type="region of interest" description="Disordered" evidence="14">
    <location>
        <begin position="1"/>
        <end position="33"/>
    </location>
</feature>
<evidence type="ECO:0000259" key="17">
    <source>
        <dbReference type="PROSITE" id="PS50982"/>
    </source>
</evidence>
<dbReference type="PROSITE" id="PS50016">
    <property type="entry name" value="ZF_PHD_2"/>
    <property type="match status" value="2"/>
</dbReference>
<feature type="compositionally biased region" description="Polar residues" evidence="14">
    <location>
        <begin position="1607"/>
        <end position="1625"/>
    </location>
</feature>
<evidence type="ECO:0000256" key="5">
    <source>
        <dbReference type="ARBA" id="ARBA00022771"/>
    </source>
</evidence>
<dbReference type="InterPro" id="IPR003889">
    <property type="entry name" value="FYrich_C"/>
</dbReference>
<dbReference type="InterPro" id="IPR001965">
    <property type="entry name" value="Znf_PHD"/>
</dbReference>
<keyword evidence="4" id="KW-0479">Metal-binding</keyword>
<evidence type="ECO:0000313" key="18">
    <source>
        <dbReference type="EMBL" id="OAY29927.1"/>
    </source>
</evidence>
<keyword evidence="3" id="KW-0808">Transferase</keyword>
<feature type="region of interest" description="Disordered" evidence="14">
    <location>
        <begin position="2224"/>
        <end position="2266"/>
    </location>
</feature>
<dbReference type="PANTHER" id="PTHR47162">
    <property type="entry name" value="OS02G0192300 PROTEIN"/>
    <property type="match status" value="1"/>
</dbReference>
<keyword evidence="11" id="KW-0539">Nucleus</keyword>
<dbReference type="GO" id="GO:0042393">
    <property type="term" value="F:histone binding"/>
    <property type="evidence" value="ECO:0000318"/>
    <property type="project" value="GO_Central"/>
</dbReference>
<evidence type="ECO:0000256" key="8">
    <source>
        <dbReference type="ARBA" id="ARBA00023117"/>
    </source>
</evidence>
<evidence type="ECO:0000256" key="9">
    <source>
        <dbReference type="ARBA" id="ARBA00023125"/>
    </source>
</evidence>
<dbReference type="Gene3D" id="3.30.40.10">
    <property type="entry name" value="Zinc/RING finger domain, C3HC4 (zinc finger)"/>
    <property type="match status" value="2"/>
</dbReference>
<dbReference type="InterPro" id="IPR013083">
    <property type="entry name" value="Znf_RING/FYVE/PHD"/>
</dbReference>
<evidence type="ECO:0000256" key="4">
    <source>
        <dbReference type="ARBA" id="ARBA00022723"/>
    </source>
</evidence>
<dbReference type="EMBL" id="CM004401">
    <property type="protein sequence ID" value="OAY29927.1"/>
    <property type="molecule type" value="Genomic_DNA"/>
</dbReference>
<protein>
    <recommendedName>
        <fullName evidence="20">Methyl-CpG-binding domain-containing protein 9</fullName>
    </recommendedName>
</protein>
<dbReference type="GO" id="GO:0008270">
    <property type="term" value="F:zinc ion binding"/>
    <property type="evidence" value="ECO:0007669"/>
    <property type="project" value="UniProtKB-KW"/>
</dbReference>
<dbReference type="PROSITE" id="PS51542">
    <property type="entry name" value="FYRN"/>
    <property type="match status" value="1"/>
</dbReference>
<dbReference type="PROSITE" id="PS01359">
    <property type="entry name" value="ZF_PHD_1"/>
    <property type="match status" value="2"/>
</dbReference>
<evidence type="ECO:0000256" key="7">
    <source>
        <dbReference type="ARBA" id="ARBA00023015"/>
    </source>
</evidence>
<keyword evidence="10" id="KW-0804">Transcription</keyword>
<dbReference type="Gramene" id="Manes.15G182800.1.v8.1">
    <property type="protein sequence ID" value="Manes.15G182800.1.v8.1.CDS"/>
    <property type="gene ID" value="Manes.15G182800.v8.1"/>
</dbReference>
<dbReference type="Pfam" id="PF01429">
    <property type="entry name" value="MBD"/>
    <property type="match status" value="1"/>
</dbReference>
<dbReference type="SMART" id="SM00249">
    <property type="entry name" value="PHD"/>
    <property type="match status" value="2"/>
</dbReference>
<sequence>MELTDSSELTSRSPLGIDLNEIPSTSSPPSIAVSISVSEPVRTPAPTQPVLPNPEPLELESLDVVRSFHENQDPPCGIAAGLPGEEGLPTCGACGKPEVRGHVVVCDGCERGFHISCAGMHGRQAMNLVDWICGECVSGGVKSKRWPLGVKSKRILDINASPPSDCDGDGESSEERVNLRKHTLVGNSSSGDAFVAPVTYSKLLYAGNGFGPFDFKKGSGLMMKAFRVGFEDILHHAQTVDRSLEEIDLGFPLGRLRSSNNTAIRLPSRSPNEILLQGLREFISERHGLLDEGWHVELKHSIANYEVYAVYCSPDGKTFGSMSEVACYLGLTPNCNSMDTDNRSDGSPLQERLRLPKRRKSKRSSLANGFTENKQALVNGYHKELLSNGQSTEIGDSRFGKVGEADAEEDDMAKLLPSDEGLPIQFEDFFVISLGKIDLRPSYHDAQLIWPIGYRSCWHDKVTGSLFVCEVLDGGDSGPVFKVRRFSCSVLPVPEGSTVLCRKSPGQFDGQKSKEYNGMICQNMDCDDDGTIEMILADASPPTEDDILTCLDSSSNVTYSVQTLERLQTISPCSSSADLSSHNLVLGDEIGEISAEECSSSLAWRMVSQKLIDAYSEICYRKGILKLYCKHVNNEIGLPASNDGKESLEKFASLAKFCSSPGSFGIPLEYEGKVDNLAVALSKWLDQDRFGLDTDFVQEIIEQLPGVDACSKYEFLFNRNDYSESQTVGNGILIAKRKNEAELDDVLRRCKKPRLGKDCERVDHYPPPGRWLGSKLPPVLVGDLYQVWELLWRFQEILGLKEPLLLGELEEELINPWFDVSNVSANLKKKVPGSEIVDADKVDGMNGPILSSCEELCEGIQGDNSHVLIQVEKGGTDDSAQDTLASFSYSRFSGVALTKVHISLLSVLITELQSKVAALVDPNFDFGESKSKRGRRKDVDNLIPLRNKLSILPINELTWPELARRYILAVLSMDGSLDSADVTARESSKIFRCLQGDGGVLCGSLAGVAGMEADALLLAEATRKICGSLNREKDLLTIEDEVTNASGSFCEKTSVNDDNIPEWAQVLEPVRKLPTNVGTRIRKCVYEALEKCPPEWAKKRLEHSISKEVYKGNASGPTKKAVLSVLADLMSEELPQKSEKRNKRKITVSVSDIIMKKCRAVLRQAAAADDSKVFCTLLGRNLINTSDHDDEGLLGSPAMVSRPLDFRTIDLRLAVGAYGGSHESFLEDVRELWNNVRTAFRDQHDLVELAETLSQNFETLYEKEVVTVVQKFEDYAKLDQLSAEEKKNLDDVLASTNEIPKAPWDDGVCKVCGVDKDDDSVLLCDTCDAEYHTYCLNPPLARIPEGNWYCPSCVGNNVVQEASVSSEVLGQSHIKKYQGQITHVYLETLMHLAVAMGEKDYWQFGIDERTFLLKFLCDELLNSALVRQHLEQCVETTTELQQKLRALSVELKNLKSREEFLAVRTSKLDTSASGEGGEGLGSAPTNQSNCMGKLPNLSERPNHFCACSDDVPAIDDSQEGTGICGFDKHHSVMNYGKKHNCDSQTVKPVDAKRRGKDVDMDGCNRPYQENDRSSRPSELPLSNHLQQVTEHTGEICHHNNMQEHVGKNSSTPLDQPGPSLSSDMNIQGVENVPSVALKESQAYCPELSTIKDDILHLQNLITSVESQLLKQATRREFLGSDSIGRLYWASATPAGHARVVADGSLTLRLRKISDHRGLSDNVSIFKHCASLGMNTFLDLEGSRACFPFMFNPNDSIPTCSPWVSYETDSEIEELIGWLGDNDQMERELKESIIQWLKLRFHETQQTRNTVEEERQAALPIVMNNDKSPFSNCLVTKAALFLEKKYGACVERETINMLKKRGKKGKGTCEEKTYRCDCFELIWPSRHHCSSCHRTFCSDVEFGAHNDGKCYIVLSSHEKSEATNDSLKAKGNFKSDQEEFTGEMDKVCTSKSRSELGSRLIKFQNEQTECPYDFSEICSKFVTKDSNKELVQGIGLIGSNGIPSLVTSVSSYLSDTVLMLISPEMDISVCDKVDDAGSLIFTKGNRSESNAGLQSLSDNSAKEIASKEINEVLKTNKPLLECMKQRGRKSSSDKYIPEIVSGCCCVVPQSSLRPLVGKVSCILRQLKINLLDMEAALPEEALRPSKGQLEKRWAWRAYVKSAESIYQMVQATIVLEEMIKTEYLRNEWWYWSSLSAAAKTSTVSSLALRIYSLDASIVYEKTLSNSDPSENLRSCSISSQKPLPGLHSVEKCKAGRKSNKKRKEPEG</sequence>
<dbReference type="Gene3D" id="3.30.890.10">
    <property type="entry name" value="Methyl-cpg-binding Protein 2, Chain A"/>
    <property type="match status" value="1"/>
</dbReference>
<dbReference type="InterPro" id="IPR003888">
    <property type="entry name" value="FYrich_N"/>
</dbReference>
<comment type="caution">
    <text evidence="18">The sequence shown here is derived from an EMBL/GenBank/DDBJ whole genome shotgun (WGS) entry which is preliminary data.</text>
</comment>
<dbReference type="Gene3D" id="3.30.160.360">
    <property type="match status" value="1"/>
</dbReference>
<evidence type="ECO:0000256" key="14">
    <source>
        <dbReference type="SAM" id="MobiDB-lite"/>
    </source>
</evidence>
<dbReference type="SUPFAM" id="SSF54171">
    <property type="entry name" value="DNA-binding domain"/>
    <property type="match status" value="1"/>
</dbReference>
<keyword evidence="8 12" id="KW-0103">Bromodomain</keyword>
<feature type="compositionally biased region" description="Basic residues" evidence="14">
    <location>
        <begin position="2253"/>
        <end position="2266"/>
    </location>
</feature>